<dbReference type="AlphaFoldDB" id="A0A381T547"/>
<evidence type="ECO:0000313" key="2">
    <source>
        <dbReference type="EMBL" id="SVA10869.1"/>
    </source>
</evidence>
<dbReference type="PANTHER" id="PTHR33336:SF3">
    <property type="entry name" value="ABM DOMAIN-CONTAINING PROTEIN"/>
    <property type="match status" value="1"/>
</dbReference>
<dbReference type="PROSITE" id="PS51725">
    <property type="entry name" value="ABM"/>
    <property type="match status" value="1"/>
</dbReference>
<dbReference type="InterPro" id="IPR007138">
    <property type="entry name" value="ABM_dom"/>
</dbReference>
<organism evidence="2">
    <name type="scientific">marine metagenome</name>
    <dbReference type="NCBI Taxonomy" id="408172"/>
    <lineage>
        <taxon>unclassified sequences</taxon>
        <taxon>metagenomes</taxon>
        <taxon>ecological metagenomes</taxon>
    </lineage>
</organism>
<feature type="domain" description="ABM" evidence="1">
    <location>
        <begin position="2"/>
        <end position="90"/>
    </location>
</feature>
<dbReference type="Pfam" id="PF03992">
    <property type="entry name" value="ABM"/>
    <property type="match status" value="1"/>
</dbReference>
<evidence type="ECO:0000259" key="1">
    <source>
        <dbReference type="PROSITE" id="PS51725"/>
    </source>
</evidence>
<proteinExistence type="predicted"/>
<sequence length="107" mass="12385">MITVNAILETNSSNISRIKSDIEEMEKETLKENGCQDYVFSVELNNSNVLRITEKWDSMEDLEEHFKTPHMIKFQSILEENPVDKTTAYFYESKEVVPGGLDMDAFN</sequence>
<dbReference type="InterPro" id="IPR050744">
    <property type="entry name" value="AI-2_Isomerase_LsrG"/>
</dbReference>
<dbReference type="InterPro" id="IPR011008">
    <property type="entry name" value="Dimeric_a/b-barrel"/>
</dbReference>
<accession>A0A381T547</accession>
<dbReference type="PANTHER" id="PTHR33336">
    <property type="entry name" value="QUINOL MONOOXYGENASE YGIN-RELATED"/>
    <property type="match status" value="1"/>
</dbReference>
<dbReference type="SUPFAM" id="SSF54909">
    <property type="entry name" value="Dimeric alpha+beta barrel"/>
    <property type="match status" value="1"/>
</dbReference>
<dbReference type="Gene3D" id="3.30.70.100">
    <property type="match status" value="1"/>
</dbReference>
<name>A0A381T547_9ZZZZ</name>
<dbReference type="EMBL" id="UINC01003985">
    <property type="protein sequence ID" value="SVA10869.1"/>
    <property type="molecule type" value="Genomic_DNA"/>
</dbReference>
<dbReference type="GO" id="GO:0003824">
    <property type="term" value="F:catalytic activity"/>
    <property type="evidence" value="ECO:0007669"/>
    <property type="project" value="TreeGrafter"/>
</dbReference>
<reference evidence="2" key="1">
    <citation type="submission" date="2018-05" db="EMBL/GenBank/DDBJ databases">
        <authorList>
            <person name="Lanie J.A."/>
            <person name="Ng W.-L."/>
            <person name="Kazmierczak K.M."/>
            <person name="Andrzejewski T.M."/>
            <person name="Davidsen T.M."/>
            <person name="Wayne K.J."/>
            <person name="Tettelin H."/>
            <person name="Glass J.I."/>
            <person name="Rusch D."/>
            <person name="Podicherti R."/>
            <person name="Tsui H.-C.T."/>
            <person name="Winkler M.E."/>
        </authorList>
    </citation>
    <scope>NUCLEOTIDE SEQUENCE</scope>
</reference>
<gene>
    <name evidence="2" type="ORF">METZ01_LOCUS63723</name>
</gene>
<protein>
    <recommendedName>
        <fullName evidence="1">ABM domain-containing protein</fullName>
    </recommendedName>
</protein>